<keyword evidence="6 7" id="KW-0472">Membrane</keyword>
<feature type="domain" description="Cation efflux protein transmembrane" evidence="8">
    <location>
        <begin position="12"/>
        <end position="206"/>
    </location>
</feature>
<keyword evidence="3" id="KW-0813">Transport</keyword>
<feature type="transmembrane region" description="Helical" evidence="7">
    <location>
        <begin position="83"/>
        <end position="103"/>
    </location>
</feature>
<dbReference type="EMBL" id="CZBL01000024">
    <property type="protein sequence ID" value="CUQ53246.1"/>
    <property type="molecule type" value="Genomic_DNA"/>
</dbReference>
<evidence type="ECO:0000256" key="2">
    <source>
        <dbReference type="ARBA" id="ARBA00008114"/>
    </source>
</evidence>
<evidence type="ECO:0000313" key="12">
    <source>
        <dbReference type="Proteomes" id="UP000095657"/>
    </source>
</evidence>
<evidence type="ECO:0000313" key="13">
    <source>
        <dbReference type="Proteomes" id="UP000095725"/>
    </source>
</evidence>
<keyword evidence="5 7" id="KW-1133">Transmembrane helix</keyword>
<dbReference type="Gene3D" id="3.30.70.1350">
    <property type="entry name" value="Cation efflux protein, cytoplasmic domain"/>
    <property type="match status" value="1"/>
</dbReference>
<dbReference type="InterPro" id="IPR050291">
    <property type="entry name" value="CDF_Transporter"/>
</dbReference>
<dbReference type="EMBL" id="CZAI01000015">
    <property type="protein sequence ID" value="CUQ19297.1"/>
    <property type="molecule type" value="Genomic_DNA"/>
</dbReference>
<feature type="domain" description="Cation efflux protein cytoplasmic" evidence="9">
    <location>
        <begin position="214"/>
        <end position="287"/>
    </location>
</feature>
<gene>
    <name evidence="11" type="primary">fieF</name>
    <name evidence="10" type="ORF">ERS852494_04250</name>
    <name evidence="11" type="ORF">ERS852558_04251</name>
</gene>
<dbReference type="SUPFAM" id="SSF161111">
    <property type="entry name" value="Cation efflux protein transmembrane domain-like"/>
    <property type="match status" value="1"/>
</dbReference>
<comment type="subcellular location">
    <subcellularLocation>
        <location evidence="1">Membrane</location>
        <topology evidence="1">Multi-pass membrane protein</topology>
    </subcellularLocation>
</comment>
<reference evidence="12 13" key="1">
    <citation type="submission" date="2015-09" db="EMBL/GenBank/DDBJ databases">
        <authorList>
            <consortium name="Pathogen Informatics"/>
        </authorList>
    </citation>
    <scope>NUCLEOTIDE SEQUENCE [LARGE SCALE GENOMIC DNA]</scope>
    <source>
        <strain evidence="10 12">2789STDY5834880</strain>
        <strain evidence="11 13">2789STDY5834946</strain>
    </source>
</reference>
<dbReference type="PANTHER" id="PTHR43840:SF50">
    <property type="entry name" value="MANGANESE EFFLUX SYSTEM PROTEIN MNES"/>
    <property type="match status" value="1"/>
</dbReference>
<dbReference type="FunFam" id="3.30.70.1350:FF:000015">
    <property type="entry name" value="Cation diffusion facilitator family transporter"/>
    <property type="match status" value="1"/>
</dbReference>
<dbReference type="GO" id="GO:0008324">
    <property type="term" value="F:monoatomic cation transmembrane transporter activity"/>
    <property type="evidence" value="ECO:0007669"/>
    <property type="project" value="InterPro"/>
</dbReference>
<proteinExistence type="inferred from homology"/>
<dbReference type="Gene3D" id="1.20.1510.10">
    <property type="entry name" value="Cation efflux protein transmembrane domain"/>
    <property type="match status" value="1"/>
</dbReference>
<evidence type="ECO:0000256" key="4">
    <source>
        <dbReference type="ARBA" id="ARBA00022692"/>
    </source>
</evidence>
<dbReference type="InterPro" id="IPR027470">
    <property type="entry name" value="Cation_efflux_CTD"/>
</dbReference>
<dbReference type="Pfam" id="PF01545">
    <property type="entry name" value="Cation_efflux"/>
    <property type="match status" value="1"/>
</dbReference>
<name>A0A174X6H8_9BACE</name>
<dbReference type="InterPro" id="IPR058533">
    <property type="entry name" value="Cation_efflux_TM"/>
</dbReference>
<feature type="transmembrane region" description="Helical" evidence="7">
    <location>
        <begin position="12"/>
        <end position="38"/>
    </location>
</feature>
<accession>A0A174X6H8</accession>
<dbReference type="SUPFAM" id="SSF160240">
    <property type="entry name" value="Cation efflux protein cytoplasmic domain-like"/>
    <property type="match status" value="1"/>
</dbReference>
<feature type="transmembrane region" description="Helical" evidence="7">
    <location>
        <begin position="156"/>
        <end position="175"/>
    </location>
</feature>
<evidence type="ECO:0000313" key="11">
    <source>
        <dbReference type="EMBL" id="CUQ53246.1"/>
    </source>
</evidence>
<dbReference type="GO" id="GO:0016020">
    <property type="term" value="C:membrane"/>
    <property type="evidence" value="ECO:0007669"/>
    <property type="project" value="UniProtKB-SubCell"/>
</dbReference>
<dbReference type="FunFam" id="1.20.1510.10:FF:000006">
    <property type="entry name" value="Divalent cation efflux transporter"/>
    <property type="match status" value="1"/>
</dbReference>
<evidence type="ECO:0000256" key="6">
    <source>
        <dbReference type="ARBA" id="ARBA00023136"/>
    </source>
</evidence>
<dbReference type="Pfam" id="PF16916">
    <property type="entry name" value="ZT_dimer"/>
    <property type="match status" value="1"/>
</dbReference>
<evidence type="ECO:0000256" key="5">
    <source>
        <dbReference type="ARBA" id="ARBA00022989"/>
    </source>
</evidence>
<evidence type="ECO:0000256" key="7">
    <source>
        <dbReference type="SAM" id="Phobius"/>
    </source>
</evidence>
<keyword evidence="4 7" id="KW-0812">Transmembrane</keyword>
<feature type="transmembrane region" description="Helical" evidence="7">
    <location>
        <begin position="115"/>
        <end position="135"/>
    </location>
</feature>
<protein>
    <submittedName>
        <fullName evidence="11">Cation efflux family protein</fullName>
    </submittedName>
</protein>
<dbReference type="AlphaFoldDB" id="A0A174X6H8"/>
<sequence>MSREEILIRTSWVSTIGNAILSASKIIVGLFAGSLAVLGDGIDSATDVIISIVMIFTARIMNRPPSKKYVFGYEKAEGIATKILSLVIFYAGMQMLLSSVANIFSDATKEVPSAIAIYVTVFSIIGKLLLAHYQYKQGKRIDSSMLTANAINMRNDVIISSGVLVGLVFTFIFKLPILDSITGLIISLFIIKSSVSIFIDSNVELMDGVKDVNVYNKIFEAVEEVPGASNPHRVRSRMIGNLYMITLDIEVNPQITITQAHEIAESVEKSIKSSIDNVYDILVHVEPAGECQTNEKFGIDKDMVEKTINKP</sequence>
<evidence type="ECO:0000259" key="9">
    <source>
        <dbReference type="Pfam" id="PF16916"/>
    </source>
</evidence>
<dbReference type="STRING" id="47678.ERS852494_04250"/>
<evidence type="ECO:0000256" key="3">
    <source>
        <dbReference type="ARBA" id="ARBA00022448"/>
    </source>
</evidence>
<dbReference type="InterPro" id="IPR002524">
    <property type="entry name" value="Cation_efflux"/>
</dbReference>
<dbReference type="InterPro" id="IPR027469">
    <property type="entry name" value="Cation_efflux_TMD_sf"/>
</dbReference>
<dbReference type="PANTHER" id="PTHR43840">
    <property type="entry name" value="MITOCHONDRIAL METAL TRANSPORTER 1-RELATED"/>
    <property type="match status" value="1"/>
</dbReference>
<dbReference type="NCBIfam" id="TIGR01297">
    <property type="entry name" value="CDF"/>
    <property type="match status" value="1"/>
</dbReference>
<feature type="transmembrane region" description="Helical" evidence="7">
    <location>
        <begin position="44"/>
        <end position="62"/>
    </location>
</feature>
<evidence type="ECO:0000313" key="10">
    <source>
        <dbReference type="EMBL" id="CUQ19297.1"/>
    </source>
</evidence>
<dbReference type="InterPro" id="IPR036837">
    <property type="entry name" value="Cation_efflux_CTD_sf"/>
</dbReference>
<feature type="transmembrane region" description="Helical" evidence="7">
    <location>
        <begin position="181"/>
        <end position="199"/>
    </location>
</feature>
<comment type="similarity">
    <text evidence="2">Belongs to the cation diffusion facilitator (CDF) transporter (TC 2.A.4) family.</text>
</comment>
<dbReference type="Proteomes" id="UP000095657">
    <property type="component" value="Unassembled WGS sequence"/>
</dbReference>
<dbReference type="Proteomes" id="UP000095725">
    <property type="component" value="Unassembled WGS sequence"/>
</dbReference>
<organism evidence="11 13">
    <name type="scientific">Bacteroides caccae</name>
    <dbReference type="NCBI Taxonomy" id="47678"/>
    <lineage>
        <taxon>Bacteria</taxon>
        <taxon>Pseudomonadati</taxon>
        <taxon>Bacteroidota</taxon>
        <taxon>Bacteroidia</taxon>
        <taxon>Bacteroidales</taxon>
        <taxon>Bacteroidaceae</taxon>
        <taxon>Bacteroides</taxon>
    </lineage>
</organism>
<evidence type="ECO:0000256" key="1">
    <source>
        <dbReference type="ARBA" id="ARBA00004141"/>
    </source>
</evidence>
<evidence type="ECO:0000259" key="8">
    <source>
        <dbReference type="Pfam" id="PF01545"/>
    </source>
</evidence>
<dbReference type="RefSeq" id="WP_055173725.1">
    <property type="nucleotide sequence ID" value="NZ_CZAI01000015.1"/>
</dbReference>